<dbReference type="RefSeq" id="WP_006785672.1">
    <property type="nucleotide sequence ID" value="NZ_ADMN01000112.1"/>
</dbReference>
<dbReference type="Proteomes" id="UP000002938">
    <property type="component" value="Unassembled WGS sequence"/>
</dbReference>
<sequence>MSKFIGYYESPIGLIEIITDEHFLRELWFVDKIQETTVQPEILKKTLIQLDEYFKGERVKFELDCVLEGTEFQKSVWNALSEIPYGSLVSYKDVADSINNPKACRAVGNANNKNKIGIVIPCHRVIGANQSLTGYVGGLDRKQWLIDHERKHKKIALRQK</sequence>
<dbReference type="EC" id="2.1.1.63" evidence="8"/>
<name>A0ABM9ZZK4_9FIRM</name>
<evidence type="ECO:0000256" key="1">
    <source>
        <dbReference type="ARBA" id="ARBA00001286"/>
    </source>
</evidence>
<evidence type="ECO:0000256" key="2">
    <source>
        <dbReference type="ARBA" id="ARBA00022490"/>
    </source>
</evidence>
<feature type="active site" description="Nucleophile; methyl group acceptor" evidence="8">
    <location>
        <position position="122"/>
    </location>
</feature>
<evidence type="ECO:0000256" key="4">
    <source>
        <dbReference type="ARBA" id="ARBA00022679"/>
    </source>
</evidence>
<dbReference type="SUPFAM" id="SSF46767">
    <property type="entry name" value="Methylated DNA-protein cysteine methyltransferase, C-terminal domain"/>
    <property type="match status" value="1"/>
</dbReference>
<evidence type="ECO:0000313" key="12">
    <source>
        <dbReference type="Proteomes" id="UP000002938"/>
    </source>
</evidence>
<dbReference type="InterPro" id="IPR036217">
    <property type="entry name" value="MethylDNA_cys_MeTrfase_DNAb"/>
</dbReference>
<dbReference type="InterPro" id="IPR001497">
    <property type="entry name" value="MethylDNA_cys_MeTrfase_AS"/>
</dbReference>
<proteinExistence type="inferred from homology"/>
<keyword evidence="6 8" id="KW-0234">DNA repair</keyword>
<keyword evidence="5 8" id="KW-0227">DNA damage</keyword>
<dbReference type="Pfam" id="PF02870">
    <property type="entry name" value="Methyltransf_1N"/>
    <property type="match status" value="1"/>
</dbReference>
<accession>A0ABM9ZZK4</accession>
<dbReference type="GO" id="GO:0003908">
    <property type="term" value="F:methylated-DNA-[protein]-cysteine S-methyltransferase activity"/>
    <property type="evidence" value="ECO:0007669"/>
    <property type="project" value="UniProtKB-EC"/>
</dbReference>
<dbReference type="InterPro" id="IPR023546">
    <property type="entry name" value="MGMT"/>
</dbReference>
<evidence type="ECO:0000256" key="5">
    <source>
        <dbReference type="ARBA" id="ARBA00022763"/>
    </source>
</evidence>
<dbReference type="InterPro" id="IPR014048">
    <property type="entry name" value="MethylDNA_cys_MeTrfase_DNA-bd"/>
</dbReference>
<organism evidence="11 12">
    <name type="scientific">Turicibacter sanguinis PC909</name>
    <dbReference type="NCBI Taxonomy" id="702450"/>
    <lineage>
        <taxon>Bacteria</taxon>
        <taxon>Bacillati</taxon>
        <taxon>Bacillota</taxon>
        <taxon>Erysipelotrichia</taxon>
        <taxon>Erysipelotrichales</taxon>
        <taxon>Turicibacteraceae</taxon>
        <taxon>Turicibacter</taxon>
    </lineage>
</organism>
<keyword evidence="4 8" id="KW-0808">Transferase</keyword>
<dbReference type="PROSITE" id="PS00374">
    <property type="entry name" value="MGMT"/>
    <property type="match status" value="1"/>
</dbReference>
<dbReference type="NCBIfam" id="TIGR00589">
    <property type="entry name" value="ogt"/>
    <property type="match status" value="1"/>
</dbReference>
<dbReference type="EMBL" id="ADMN01000112">
    <property type="protein sequence ID" value="EFF62788.1"/>
    <property type="molecule type" value="Genomic_DNA"/>
</dbReference>
<dbReference type="Gene3D" id="3.30.160.70">
    <property type="entry name" value="Methylated DNA-protein cysteine methyltransferase domain"/>
    <property type="match status" value="1"/>
</dbReference>
<dbReference type="InterPro" id="IPR008332">
    <property type="entry name" value="MethylG_MeTrfase_N"/>
</dbReference>
<evidence type="ECO:0000256" key="6">
    <source>
        <dbReference type="ARBA" id="ARBA00023204"/>
    </source>
</evidence>
<dbReference type="InterPro" id="IPR036631">
    <property type="entry name" value="MGMT_N_sf"/>
</dbReference>
<dbReference type="GO" id="GO:0032259">
    <property type="term" value="P:methylation"/>
    <property type="evidence" value="ECO:0007669"/>
    <property type="project" value="UniProtKB-KW"/>
</dbReference>
<dbReference type="PANTHER" id="PTHR10815:SF5">
    <property type="entry name" value="METHYLATED-DNA--PROTEIN-CYSTEINE METHYLTRANSFERASE"/>
    <property type="match status" value="1"/>
</dbReference>
<gene>
    <name evidence="11" type="ORF">CUW_2281</name>
</gene>
<dbReference type="SUPFAM" id="SSF53155">
    <property type="entry name" value="Methylated DNA-protein cysteine methyltransferase domain"/>
    <property type="match status" value="1"/>
</dbReference>
<reference evidence="11 12" key="1">
    <citation type="journal article" date="2011" name="J. Bacteriol.">
        <title>Draft Genome Sequence of Turicibacter sanguinis PC909, Isolated from Human Feces.</title>
        <authorList>
            <person name="Cuiv P.O."/>
            <person name="Klaassens E.S."/>
            <person name="Durkin A.S."/>
            <person name="Harkins D.M."/>
            <person name="Foster L."/>
            <person name="McCorrison J."/>
            <person name="Torralba M."/>
            <person name="Nelson K.E."/>
            <person name="Morrison M."/>
        </authorList>
    </citation>
    <scope>NUCLEOTIDE SEQUENCE [LARGE SCALE GENOMIC DNA]</scope>
    <source>
        <strain evidence="11 12">PC909</strain>
    </source>
</reference>
<evidence type="ECO:0000256" key="8">
    <source>
        <dbReference type="HAMAP-Rule" id="MF_00772"/>
    </source>
</evidence>
<dbReference type="Gene3D" id="1.10.10.10">
    <property type="entry name" value="Winged helix-like DNA-binding domain superfamily/Winged helix DNA-binding domain"/>
    <property type="match status" value="1"/>
</dbReference>
<evidence type="ECO:0000256" key="7">
    <source>
        <dbReference type="ARBA" id="ARBA00049348"/>
    </source>
</evidence>
<comment type="catalytic activity">
    <reaction evidence="1 8">
        <text>a 4-O-methyl-thymidine in DNA + L-cysteinyl-[protein] = a thymidine in DNA + S-methyl-L-cysteinyl-[protein]</text>
        <dbReference type="Rhea" id="RHEA:53428"/>
        <dbReference type="Rhea" id="RHEA-COMP:10131"/>
        <dbReference type="Rhea" id="RHEA-COMP:10132"/>
        <dbReference type="Rhea" id="RHEA-COMP:13555"/>
        <dbReference type="Rhea" id="RHEA-COMP:13556"/>
        <dbReference type="ChEBI" id="CHEBI:29950"/>
        <dbReference type="ChEBI" id="CHEBI:82612"/>
        <dbReference type="ChEBI" id="CHEBI:137386"/>
        <dbReference type="ChEBI" id="CHEBI:137387"/>
        <dbReference type="EC" id="2.1.1.63"/>
    </reaction>
</comment>
<keyword evidence="3 8" id="KW-0489">Methyltransferase</keyword>
<dbReference type="Pfam" id="PF01035">
    <property type="entry name" value="DNA_binding_1"/>
    <property type="match status" value="1"/>
</dbReference>
<comment type="miscellaneous">
    <text evidence="8">This enzyme catalyzes only one turnover and therefore is not strictly catalytic. According to one definition, an enzyme is a biocatalyst that acts repeatedly and over many reaction cycles.</text>
</comment>
<dbReference type="HAMAP" id="MF_00772">
    <property type="entry name" value="OGT"/>
    <property type="match status" value="1"/>
</dbReference>
<evidence type="ECO:0000313" key="11">
    <source>
        <dbReference type="EMBL" id="EFF62788.1"/>
    </source>
</evidence>
<keyword evidence="2 8" id="KW-0963">Cytoplasm</keyword>
<feature type="domain" description="Methylated-DNA-[protein]-cysteine S-methyltransferase DNA binding" evidence="9">
    <location>
        <begin position="71"/>
        <end position="150"/>
    </location>
</feature>
<evidence type="ECO:0000259" key="9">
    <source>
        <dbReference type="Pfam" id="PF01035"/>
    </source>
</evidence>
<dbReference type="InterPro" id="IPR036388">
    <property type="entry name" value="WH-like_DNA-bd_sf"/>
</dbReference>
<keyword evidence="12" id="KW-1185">Reference proteome</keyword>
<dbReference type="PANTHER" id="PTHR10815">
    <property type="entry name" value="METHYLATED-DNA--PROTEIN-CYSTEINE METHYLTRANSFERASE"/>
    <property type="match status" value="1"/>
</dbReference>
<evidence type="ECO:0000259" key="10">
    <source>
        <dbReference type="Pfam" id="PF02870"/>
    </source>
</evidence>
<protein>
    <recommendedName>
        <fullName evidence="8">Methylated-DNA--protein-cysteine methyltransferase</fullName>
        <ecNumber evidence="8">2.1.1.63</ecNumber>
    </recommendedName>
    <alternativeName>
        <fullName evidence="8">6-O-methylguanine-DNA methyltransferase</fullName>
        <shortName evidence="8">MGMT</shortName>
    </alternativeName>
    <alternativeName>
        <fullName evidence="8">O-6-methylguanine-DNA-alkyltransferase</fullName>
    </alternativeName>
</protein>
<comment type="function">
    <text evidence="8">Involved in the cellular defense against the biological effects of O6-methylguanine (O6-MeG) and O4-methylthymine (O4-MeT) in DNA. Repairs the methylated nucleobase in DNA by stoichiometrically transferring the methyl group to a cysteine residue in the enzyme. This is a suicide reaction: the enzyme is irreversibly inactivated.</text>
</comment>
<feature type="domain" description="Methylguanine DNA methyltransferase ribonuclease-like" evidence="10">
    <location>
        <begin position="6"/>
        <end position="63"/>
    </location>
</feature>
<evidence type="ECO:0000256" key="3">
    <source>
        <dbReference type="ARBA" id="ARBA00022603"/>
    </source>
</evidence>
<dbReference type="CDD" id="cd06445">
    <property type="entry name" value="ATase"/>
    <property type="match status" value="1"/>
</dbReference>
<comment type="similarity">
    <text evidence="8">Belongs to the MGMT family.</text>
</comment>
<comment type="subcellular location">
    <subcellularLocation>
        <location evidence="8">Cytoplasm</location>
    </subcellularLocation>
</comment>
<comment type="catalytic activity">
    <reaction evidence="7 8">
        <text>a 6-O-methyl-2'-deoxyguanosine in DNA + L-cysteinyl-[protein] = S-methyl-L-cysteinyl-[protein] + a 2'-deoxyguanosine in DNA</text>
        <dbReference type="Rhea" id="RHEA:24000"/>
        <dbReference type="Rhea" id="RHEA-COMP:10131"/>
        <dbReference type="Rhea" id="RHEA-COMP:10132"/>
        <dbReference type="Rhea" id="RHEA-COMP:11367"/>
        <dbReference type="Rhea" id="RHEA-COMP:11368"/>
        <dbReference type="ChEBI" id="CHEBI:29950"/>
        <dbReference type="ChEBI" id="CHEBI:82612"/>
        <dbReference type="ChEBI" id="CHEBI:85445"/>
        <dbReference type="ChEBI" id="CHEBI:85448"/>
        <dbReference type="EC" id="2.1.1.63"/>
    </reaction>
</comment>
<comment type="caution">
    <text evidence="11">The sequence shown here is derived from an EMBL/GenBank/DDBJ whole genome shotgun (WGS) entry which is preliminary data.</text>
</comment>